<evidence type="ECO:0000256" key="4">
    <source>
        <dbReference type="ARBA" id="ARBA00023136"/>
    </source>
</evidence>
<dbReference type="GO" id="GO:0016020">
    <property type="term" value="C:membrane"/>
    <property type="evidence" value="ECO:0007669"/>
    <property type="project" value="UniProtKB-SubCell"/>
</dbReference>
<dbReference type="Pfam" id="PF04479">
    <property type="entry name" value="RTA1"/>
    <property type="match status" value="1"/>
</dbReference>
<evidence type="ECO:0000313" key="7">
    <source>
        <dbReference type="Proteomes" id="UP000190776"/>
    </source>
</evidence>
<reference evidence="6 7" key="1">
    <citation type="submission" date="2017-01" db="EMBL/GenBank/DDBJ databases">
        <title>Draft genome sequence of Diplodia seriata F98.1, a fungal species involved in grapevine trunk diseases.</title>
        <authorList>
            <person name="Robert-Siegwald G."/>
            <person name="Vallet J."/>
            <person name="Abou-Mansour E."/>
            <person name="Xu J."/>
            <person name="Rey P."/>
            <person name="Bertsch C."/>
            <person name="Rego C."/>
            <person name="Larignon P."/>
            <person name="Fontaine F."/>
            <person name="Lebrun M.-H."/>
        </authorList>
    </citation>
    <scope>NUCLEOTIDE SEQUENCE [LARGE SCALE GENOMIC DNA]</scope>
    <source>
        <strain evidence="6 7">F98.1</strain>
    </source>
</reference>
<dbReference type="InterPro" id="IPR007568">
    <property type="entry name" value="RTA1"/>
</dbReference>
<dbReference type="PANTHER" id="PTHR31465">
    <property type="entry name" value="PROTEIN RTA1-RELATED"/>
    <property type="match status" value="1"/>
</dbReference>
<protein>
    <submittedName>
        <fullName evidence="6">Protein RTM1</fullName>
    </submittedName>
</protein>
<evidence type="ECO:0000256" key="3">
    <source>
        <dbReference type="ARBA" id="ARBA00022989"/>
    </source>
</evidence>
<dbReference type="OrthoDB" id="3358017at2759"/>
<feature type="transmembrane region" description="Helical" evidence="5">
    <location>
        <begin position="251"/>
        <end position="270"/>
    </location>
</feature>
<name>A0A1S8BGR3_9PEZI</name>
<comment type="caution">
    <text evidence="6">The sequence shown here is derived from an EMBL/GenBank/DDBJ whole genome shotgun (WGS) entry which is preliminary data.</text>
</comment>
<gene>
    <name evidence="6" type="ORF">BK809_0000097</name>
</gene>
<feature type="transmembrane region" description="Helical" evidence="5">
    <location>
        <begin position="127"/>
        <end position="149"/>
    </location>
</feature>
<sequence length="313" mass="33467">MRHGHALYAYRPSKAGAVIFCILFIGATGIHMWKMVRRRSWFMTAFVIGGILEFIGYACRSASASQPFNDYTIFPYAIQNTYLLLAPTLFAASVYMTLGRVVLLTGGEGRSPVARARLTKAFVTGDVVCLLVQGGGGGMSTAAALSGMSGNPISSSNELLANAGKGLTIFGLVAQVVMFAGFVGVAGVFHARLNKWPTAGSVAPEGVARCWRRVMRALYLVSALVMVRNLVRVVEYCQGTGGYIMTHEAFIYVFDALPMLVSMVVLAVVYPGELTVLLKEENVGGGAYVSDELLSDRSTGSRKGGVHDVVQQA</sequence>
<dbReference type="Proteomes" id="UP000190776">
    <property type="component" value="Unassembled WGS sequence"/>
</dbReference>
<evidence type="ECO:0000313" key="6">
    <source>
        <dbReference type="EMBL" id="OMP86694.1"/>
    </source>
</evidence>
<dbReference type="PANTHER" id="PTHR31465:SF1">
    <property type="entry name" value="PROTEIN RTA1-RELATED"/>
    <property type="match status" value="1"/>
</dbReference>
<feature type="transmembrane region" description="Helical" evidence="5">
    <location>
        <begin position="40"/>
        <end position="63"/>
    </location>
</feature>
<feature type="transmembrane region" description="Helical" evidence="5">
    <location>
        <begin position="169"/>
        <end position="193"/>
    </location>
</feature>
<keyword evidence="3 5" id="KW-1133">Transmembrane helix</keyword>
<dbReference type="STRING" id="420778.A0A1S8BGR3"/>
<keyword evidence="4 5" id="KW-0472">Membrane</keyword>
<feature type="transmembrane region" description="Helical" evidence="5">
    <location>
        <begin position="214"/>
        <end position="231"/>
    </location>
</feature>
<feature type="transmembrane region" description="Helical" evidence="5">
    <location>
        <begin position="83"/>
        <end position="106"/>
    </location>
</feature>
<dbReference type="AlphaFoldDB" id="A0A1S8BGR3"/>
<proteinExistence type="predicted"/>
<feature type="transmembrane region" description="Helical" evidence="5">
    <location>
        <begin position="15"/>
        <end position="33"/>
    </location>
</feature>
<comment type="subcellular location">
    <subcellularLocation>
        <location evidence="1">Membrane</location>
        <topology evidence="1">Multi-pass membrane protein</topology>
    </subcellularLocation>
</comment>
<accession>A0A1S8BGR3</accession>
<dbReference type="EMBL" id="MSZU01000079">
    <property type="protein sequence ID" value="OMP86694.1"/>
    <property type="molecule type" value="Genomic_DNA"/>
</dbReference>
<evidence type="ECO:0000256" key="2">
    <source>
        <dbReference type="ARBA" id="ARBA00022692"/>
    </source>
</evidence>
<evidence type="ECO:0000256" key="5">
    <source>
        <dbReference type="SAM" id="Phobius"/>
    </source>
</evidence>
<keyword evidence="2 5" id="KW-0812">Transmembrane</keyword>
<evidence type="ECO:0000256" key="1">
    <source>
        <dbReference type="ARBA" id="ARBA00004141"/>
    </source>
</evidence>
<organism evidence="6 7">
    <name type="scientific">Diplodia seriata</name>
    <dbReference type="NCBI Taxonomy" id="420778"/>
    <lineage>
        <taxon>Eukaryota</taxon>
        <taxon>Fungi</taxon>
        <taxon>Dikarya</taxon>
        <taxon>Ascomycota</taxon>
        <taxon>Pezizomycotina</taxon>
        <taxon>Dothideomycetes</taxon>
        <taxon>Dothideomycetes incertae sedis</taxon>
        <taxon>Botryosphaeriales</taxon>
        <taxon>Botryosphaeriaceae</taxon>
        <taxon>Diplodia</taxon>
    </lineage>
</organism>